<proteinExistence type="predicted"/>
<evidence type="ECO:0000313" key="2">
    <source>
        <dbReference type="EMBL" id="EYC10683.1"/>
    </source>
</evidence>
<organism evidence="2 3">
    <name type="scientific">Ancylostoma ceylanicum</name>
    <dbReference type="NCBI Taxonomy" id="53326"/>
    <lineage>
        <taxon>Eukaryota</taxon>
        <taxon>Metazoa</taxon>
        <taxon>Ecdysozoa</taxon>
        <taxon>Nematoda</taxon>
        <taxon>Chromadorea</taxon>
        <taxon>Rhabditida</taxon>
        <taxon>Rhabditina</taxon>
        <taxon>Rhabditomorpha</taxon>
        <taxon>Strongyloidea</taxon>
        <taxon>Ancylostomatidae</taxon>
        <taxon>Ancylostomatinae</taxon>
        <taxon>Ancylostoma</taxon>
    </lineage>
</organism>
<gene>
    <name evidence="2" type="primary">Acey_s0054.g2495</name>
    <name evidence="2" type="ORF">Y032_0054g2495</name>
</gene>
<accession>A0A016U7W8</accession>
<feature type="region of interest" description="Disordered" evidence="1">
    <location>
        <begin position="38"/>
        <end position="59"/>
    </location>
</feature>
<dbReference type="EMBL" id="JARK01001390">
    <property type="protein sequence ID" value="EYC10683.1"/>
    <property type="molecule type" value="Genomic_DNA"/>
</dbReference>
<protein>
    <submittedName>
        <fullName evidence="2">Uncharacterized protein</fullName>
    </submittedName>
</protein>
<feature type="compositionally biased region" description="Polar residues" evidence="1">
    <location>
        <begin position="44"/>
        <end position="57"/>
    </location>
</feature>
<name>A0A016U7W8_9BILA</name>
<evidence type="ECO:0000256" key="1">
    <source>
        <dbReference type="SAM" id="MobiDB-lite"/>
    </source>
</evidence>
<evidence type="ECO:0000313" key="3">
    <source>
        <dbReference type="Proteomes" id="UP000024635"/>
    </source>
</evidence>
<reference evidence="3" key="1">
    <citation type="journal article" date="2015" name="Nat. Genet.">
        <title>The genome and transcriptome of the zoonotic hookworm Ancylostoma ceylanicum identify infection-specific gene families.</title>
        <authorList>
            <person name="Schwarz E.M."/>
            <person name="Hu Y."/>
            <person name="Antoshechkin I."/>
            <person name="Miller M.M."/>
            <person name="Sternberg P.W."/>
            <person name="Aroian R.V."/>
        </authorList>
    </citation>
    <scope>NUCLEOTIDE SEQUENCE</scope>
    <source>
        <strain evidence="3">HY135</strain>
    </source>
</reference>
<keyword evidence="3" id="KW-1185">Reference proteome</keyword>
<dbReference type="Proteomes" id="UP000024635">
    <property type="component" value="Unassembled WGS sequence"/>
</dbReference>
<dbReference type="AlphaFoldDB" id="A0A016U7W8"/>
<comment type="caution">
    <text evidence="2">The sequence shown here is derived from an EMBL/GenBank/DDBJ whole genome shotgun (WGS) entry which is preliminary data.</text>
</comment>
<sequence length="154" mass="17171">MQCTSFWNEASRSNENGDIGASLTSTFEKLGECDEYEQGPSEYKANQSGFNPQSPSISPLARREWPKYSECDTNCYSGSPWRQIVMNGFSVEDSLGLSELLDSKLADNLLSPFLVDKLSPQSLSTSCRGSDRSQVASCRQALTRRHLVDEKKRT</sequence>